<keyword evidence="9" id="KW-0614">Plasmid</keyword>
<sequence>MTHSNSAYLGPTLGASAPAKMPKPATGQIDLSALSNYFFLLMMRNVTSAGFVIEHPPGSGIFSAPGCIIAAPSYPANTPEVDQDYVFNWVRDGAITAIEIALAELPPAPGGGVPSLIDYVNFAALCQNNARNSTTVSLGHACFTVSGEIRPWSEQNDGPAIQSIAILNAFDQLDDASQALGKQIVETNLTYLLGVYQNTTTNLWEEYEGHSFFARAVQLRFFREISRNTIGIKVPGDVAQAVTWLEDALASHWNGQIYVSIMDAATQPGYDANIDVISSVCYGAIEPTDTKLLATAAVLRQQWSDPSSPAFYPINAADHQKGLGPLFGRYPGDHYDGDVAHPVTGGHPWALCTANFAEFQYRLANAIEASGVIPLDELSAPFFNGLSISADTPAGNAVATLRQASDAMLRAVVYHSDNYELSEQFDGTTGFEKSVRNLTWSYASFLSAIRHRHGGAQAVKAAPKSKAARGVKGAA</sequence>
<dbReference type="SUPFAM" id="SSF48208">
    <property type="entry name" value="Six-hairpin glycosidases"/>
    <property type="match status" value="1"/>
</dbReference>
<dbReference type="AlphaFoldDB" id="A0AAF0KG01"/>
<dbReference type="EMBL" id="CP124735">
    <property type="protein sequence ID" value="WHA44035.1"/>
    <property type="molecule type" value="Genomic_DNA"/>
</dbReference>
<dbReference type="InterPro" id="IPR012341">
    <property type="entry name" value="6hp_glycosidase-like_sf"/>
</dbReference>
<protein>
    <recommendedName>
        <fullName evidence="3">glucan 1,4-alpha-glucosidase</fullName>
        <ecNumber evidence="3">3.2.1.3</ecNumber>
    </recommendedName>
</protein>
<name>A0AAF0KG01_9HYPH</name>
<comment type="catalytic activity">
    <reaction evidence="1">
        <text>Hydrolysis of terminal (1-&gt;4)-linked alpha-D-glucose residues successively from non-reducing ends of the chains with release of beta-D-glucose.</text>
        <dbReference type="EC" id="3.2.1.3"/>
    </reaction>
</comment>
<dbReference type="InterPro" id="IPR000165">
    <property type="entry name" value="Glucoamylase"/>
</dbReference>
<dbReference type="Gene3D" id="1.50.10.10">
    <property type="match status" value="1"/>
</dbReference>
<evidence type="ECO:0000256" key="2">
    <source>
        <dbReference type="ARBA" id="ARBA00006188"/>
    </source>
</evidence>
<evidence type="ECO:0000256" key="4">
    <source>
        <dbReference type="ARBA" id="ARBA00022801"/>
    </source>
</evidence>
<dbReference type="RefSeq" id="WP_137395820.1">
    <property type="nucleotide sequence ID" value="NZ_CP124735.1"/>
</dbReference>
<proteinExistence type="inferred from homology"/>
<evidence type="ECO:0000313" key="9">
    <source>
        <dbReference type="EMBL" id="WHA44035.1"/>
    </source>
</evidence>
<dbReference type="Proteomes" id="UP000298664">
    <property type="component" value="Plasmid pAlCFBP5477"/>
</dbReference>
<gene>
    <name evidence="9" type="ORF">CFBP5477_021695</name>
</gene>
<dbReference type="InterPro" id="IPR008928">
    <property type="entry name" value="6-hairpin_glycosidase_sf"/>
</dbReference>
<dbReference type="EC" id="3.2.1.3" evidence="3"/>
<evidence type="ECO:0000256" key="6">
    <source>
        <dbReference type="ARBA" id="ARBA00023295"/>
    </source>
</evidence>
<evidence type="ECO:0000313" key="10">
    <source>
        <dbReference type="Proteomes" id="UP000298664"/>
    </source>
</evidence>
<comment type="similarity">
    <text evidence="2">Belongs to the glycosyl hydrolase 15 family.</text>
</comment>
<geneLocation type="plasmid" evidence="9 10">
    <name>pAlCFBP5477</name>
</geneLocation>
<reference evidence="9" key="1">
    <citation type="submission" date="2023-05" db="EMBL/GenBank/DDBJ databases">
        <title>Complete genome sequence of Agrobacterium larrymoorei CFBP5477.</title>
        <authorList>
            <person name="Yen H.-C."/>
            <person name="Chou L."/>
            <person name="Lin Y.-C."/>
            <person name="Lai E.-M."/>
            <person name="Kuo C.-H."/>
        </authorList>
    </citation>
    <scope>NUCLEOTIDE SEQUENCE</scope>
    <source>
        <strain evidence="9">CFBP5477</strain>
        <plasmid evidence="9">pAlCFBP5477</plasmid>
    </source>
</reference>
<dbReference type="Pfam" id="PF00723">
    <property type="entry name" value="Glyco_hydro_15"/>
    <property type="match status" value="1"/>
</dbReference>
<evidence type="ECO:0000256" key="3">
    <source>
        <dbReference type="ARBA" id="ARBA00012593"/>
    </source>
</evidence>
<evidence type="ECO:0000256" key="7">
    <source>
        <dbReference type="ARBA" id="ARBA00023326"/>
    </source>
</evidence>
<dbReference type="InterPro" id="IPR011613">
    <property type="entry name" value="GH15-like"/>
</dbReference>
<evidence type="ECO:0000256" key="1">
    <source>
        <dbReference type="ARBA" id="ARBA00001863"/>
    </source>
</evidence>
<organism evidence="9 10">
    <name type="scientific">Agrobacterium larrymoorei</name>
    <dbReference type="NCBI Taxonomy" id="160699"/>
    <lineage>
        <taxon>Bacteria</taxon>
        <taxon>Pseudomonadati</taxon>
        <taxon>Pseudomonadota</taxon>
        <taxon>Alphaproteobacteria</taxon>
        <taxon>Hyphomicrobiales</taxon>
        <taxon>Rhizobiaceae</taxon>
        <taxon>Rhizobium/Agrobacterium group</taxon>
        <taxon>Agrobacterium</taxon>
    </lineage>
</organism>
<evidence type="ECO:0000259" key="8">
    <source>
        <dbReference type="Pfam" id="PF00723"/>
    </source>
</evidence>
<dbReference type="PANTHER" id="PTHR31616">
    <property type="entry name" value="TREHALASE"/>
    <property type="match status" value="1"/>
</dbReference>
<accession>A0AAF0KG01</accession>
<evidence type="ECO:0000256" key="5">
    <source>
        <dbReference type="ARBA" id="ARBA00023277"/>
    </source>
</evidence>
<dbReference type="GO" id="GO:0004339">
    <property type="term" value="F:glucan 1,4-alpha-glucosidase activity"/>
    <property type="evidence" value="ECO:0007669"/>
    <property type="project" value="UniProtKB-EC"/>
</dbReference>
<dbReference type="GO" id="GO:0000272">
    <property type="term" value="P:polysaccharide catabolic process"/>
    <property type="evidence" value="ECO:0007669"/>
    <property type="project" value="UniProtKB-KW"/>
</dbReference>
<keyword evidence="5" id="KW-0119">Carbohydrate metabolism</keyword>
<dbReference type="PRINTS" id="PR00736">
    <property type="entry name" value="GLHYDRLASE15"/>
</dbReference>
<dbReference type="PANTHER" id="PTHR31616:SF9">
    <property type="entry name" value="GLUCOAMYLASE, INTRACELLULAR SPORULATION-SPECIFIC"/>
    <property type="match status" value="1"/>
</dbReference>
<keyword evidence="6" id="KW-0326">Glycosidase</keyword>
<feature type="domain" description="GH15-like" evidence="8">
    <location>
        <begin position="64"/>
        <end position="449"/>
    </location>
</feature>
<keyword evidence="7" id="KW-0624">Polysaccharide degradation</keyword>
<keyword evidence="4 9" id="KW-0378">Hydrolase</keyword>